<protein>
    <submittedName>
        <fullName evidence="5">3-octaprenyl-4-hydroxybenzoate carboxy-lyase</fullName>
    </submittedName>
</protein>
<evidence type="ECO:0000259" key="3">
    <source>
        <dbReference type="Pfam" id="PF20695"/>
    </source>
</evidence>
<accession>A0A1C1Z1M1</accession>
<evidence type="ECO:0000256" key="1">
    <source>
        <dbReference type="ARBA" id="ARBA00010021"/>
    </source>
</evidence>
<dbReference type="STRING" id="1480615.AWJ14_09360"/>
<name>A0A1C1Z1M1_9HYPH</name>
<dbReference type="Pfam" id="PF20696">
    <property type="entry name" value="UbiD_C"/>
    <property type="match status" value="1"/>
</dbReference>
<evidence type="ECO:0000259" key="2">
    <source>
        <dbReference type="Pfam" id="PF01977"/>
    </source>
</evidence>
<dbReference type="Gene3D" id="3.40.1670.10">
    <property type="entry name" value="UbiD C-terminal domain-like"/>
    <property type="match status" value="1"/>
</dbReference>
<sequence>MPTTGAPLDAIHRHLPVFTTLREFLDWSEKKGDLVRVARKVAVNQEITAVQMKVLAGGGPVLRFDAPVLADGSVARAPVVTNLFGTKRRVAAGLGLLPEQVSDFGTFLAELRTPPPVDGMRDALSRWPMLKAALSTRPKVLRKAPVQEVVDLHPDLSTLPVQTCWPGDGGPLITWPVVLTRSHGSDPDDVGRYNAGVYRAQVKDKDRLIMRWLAHRGGAAHHRGWAQAGEKMPIAIVLGADPATLLAATLPLPETVSELAFSGVLRGERMELVRSRTVPLLVPAHAEMVIEGWVSPTETAPEGPFGDHTGYYNAVEPFPVVEVTAITQRARPLYLSTSTGRPPDEPSVIAEVVNELVLPVIRQQIPEVTEFWLPPAACSYRIAVVAIDKRYPGQARRVMMALWGMLPQFSYTKMVIVVDKEIDVRSWDDIAWAISTRMDPARDVMLLDRTPMDYLDFASPIEGLAGKIGLDATTKIGTETSREWGRVIAMSAEAESFADKLIAELGVLA</sequence>
<keyword evidence="5" id="KW-0456">Lyase</keyword>
<evidence type="ECO:0000313" key="5">
    <source>
        <dbReference type="EMBL" id="OCW59634.1"/>
    </source>
</evidence>
<dbReference type="NCBIfam" id="TIGR00148">
    <property type="entry name" value="UbiD family decarboxylase"/>
    <property type="match status" value="1"/>
</dbReference>
<dbReference type="EMBL" id="LQZT01000001">
    <property type="protein sequence ID" value="OCW59634.1"/>
    <property type="molecule type" value="Genomic_DNA"/>
</dbReference>
<dbReference type="GO" id="GO:0005829">
    <property type="term" value="C:cytosol"/>
    <property type="evidence" value="ECO:0007669"/>
    <property type="project" value="TreeGrafter"/>
</dbReference>
<evidence type="ECO:0000259" key="4">
    <source>
        <dbReference type="Pfam" id="PF20696"/>
    </source>
</evidence>
<keyword evidence="6" id="KW-1185">Reference proteome</keyword>
<dbReference type="InterPro" id="IPR049383">
    <property type="entry name" value="UbiD-like_N"/>
</dbReference>
<dbReference type="Proteomes" id="UP000094795">
    <property type="component" value="Unassembled WGS sequence"/>
</dbReference>
<reference evidence="5 6" key="1">
    <citation type="submission" date="2015-12" db="EMBL/GenBank/DDBJ databases">
        <authorList>
            <person name="Shamseldin A."/>
            <person name="Moawad H."/>
            <person name="Abd El-Rahim W.M."/>
            <person name="Sadowsky M.J."/>
        </authorList>
    </citation>
    <scope>NUCLEOTIDE SEQUENCE [LARGE SCALE GENOMIC DNA]</scope>
    <source>
        <strain evidence="5 6">JC234</strain>
    </source>
</reference>
<dbReference type="OrthoDB" id="9809841at2"/>
<comment type="caution">
    <text evidence="5">The sequence shown here is derived from an EMBL/GenBank/DDBJ whole genome shotgun (WGS) entry which is preliminary data.</text>
</comment>
<dbReference type="InterPro" id="IPR002830">
    <property type="entry name" value="UbiD"/>
</dbReference>
<dbReference type="PANTHER" id="PTHR30108:SF17">
    <property type="entry name" value="FERULIC ACID DECARBOXYLASE 1"/>
    <property type="match status" value="1"/>
</dbReference>
<dbReference type="GO" id="GO:0006744">
    <property type="term" value="P:ubiquinone biosynthetic process"/>
    <property type="evidence" value="ECO:0007669"/>
    <property type="project" value="TreeGrafter"/>
</dbReference>
<feature type="domain" description="3-octaprenyl-4-hydroxybenzoate carboxy-lyase-like N-terminal" evidence="3">
    <location>
        <begin position="25"/>
        <end position="99"/>
    </location>
</feature>
<dbReference type="InterPro" id="IPR049381">
    <property type="entry name" value="UbiD-like_C"/>
</dbReference>
<dbReference type="Pfam" id="PF01977">
    <property type="entry name" value="UbiD"/>
    <property type="match status" value="1"/>
</dbReference>
<dbReference type="AlphaFoldDB" id="A0A1C1Z1M1"/>
<dbReference type="PANTHER" id="PTHR30108">
    <property type="entry name" value="3-OCTAPRENYL-4-HYDROXYBENZOATE CARBOXY-LYASE-RELATED"/>
    <property type="match status" value="1"/>
</dbReference>
<dbReference type="RefSeq" id="WP_066174746.1">
    <property type="nucleotide sequence ID" value="NZ_LQZT01000001.1"/>
</dbReference>
<dbReference type="GO" id="GO:0008694">
    <property type="term" value="F:4-hydroxy-3-polyprenylbenzoate decarboxylase activity"/>
    <property type="evidence" value="ECO:0007669"/>
    <property type="project" value="TreeGrafter"/>
</dbReference>
<feature type="domain" description="3-octaprenyl-4-hydroxybenzoate carboxy-lyase-like Rift-related" evidence="2">
    <location>
        <begin position="142"/>
        <end position="342"/>
    </location>
</feature>
<gene>
    <name evidence="5" type="ORF">AWJ14_09360</name>
</gene>
<dbReference type="SUPFAM" id="SSF50475">
    <property type="entry name" value="FMN-binding split barrel"/>
    <property type="match status" value="1"/>
</dbReference>
<proteinExistence type="inferred from homology"/>
<feature type="domain" description="3-octaprenyl-4-hydroxybenzoate carboxy-lyase-like C-terminal" evidence="4">
    <location>
        <begin position="348"/>
        <end position="472"/>
    </location>
</feature>
<organism evidence="5 6">
    <name type="scientific">Hoeflea olei</name>
    <dbReference type="NCBI Taxonomy" id="1480615"/>
    <lineage>
        <taxon>Bacteria</taxon>
        <taxon>Pseudomonadati</taxon>
        <taxon>Pseudomonadota</taxon>
        <taxon>Alphaproteobacteria</taxon>
        <taxon>Hyphomicrobiales</taxon>
        <taxon>Rhizobiaceae</taxon>
        <taxon>Hoeflea</taxon>
    </lineage>
</organism>
<evidence type="ECO:0000313" key="6">
    <source>
        <dbReference type="Proteomes" id="UP000094795"/>
    </source>
</evidence>
<dbReference type="FunFam" id="3.40.1670.10:FF:000001">
    <property type="entry name" value="3-octaprenyl-4-hydroxybenzoate carboxy-lyase"/>
    <property type="match status" value="1"/>
</dbReference>
<dbReference type="InterPro" id="IPR048304">
    <property type="entry name" value="UbiD_Rift_dom"/>
</dbReference>
<dbReference type="Pfam" id="PF20695">
    <property type="entry name" value="UbiD_N"/>
    <property type="match status" value="1"/>
</dbReference>
<dbReference type="SUPFAM" id="SSF143968">
    <property type="entry name" value="UbiD C-terminal domain-like"/>
    <property type="match status" value="1"/>
</dbReference>
<comment type="similarity">
    <text evidence="1">Belongs to the UbiD family.</text>
</comment>